<feature type="transmembrane region" description="Helical" evidence="1">
    <location>
        <begin position="322"/>
        <end position="340"/>
    </location>
</feature>
<dbReference type="RefSeq" id="WP_146159424.1">
    <property type="nucleotide sequence ID" value="NZ_PVZC01000003.1"/>
</dbReference>
<keyword evidence="1" id="KW-0472">Membrane</keyword>
<keyword evidence="1" id="KW-0812">Transmembrane</keyword>
<reference evidence="2 3" key="1">
    <citation type="submission" date="2018-03" db="EMBL/GenBank/DDBJ databases">
        <title>Genomic Encyclopedia of Archaeal and Bacterial Type Strains, Phase II (KMG-II): from individual species to whole genera.</title>
        <authorList>
            <person name="Goeker M."/>
        </authorList>
    </citation>
    <scope>NUCLEOTIDE SEQUENCE [LARGE SCALE GENOMIC DNA]</scope>
    <source>
        <strain evidence="2 3">DSM 45601</strain>
    </source>
</reference>
<feature type="transmembrane region" description="Helical" evidence="1">
    <location>
        <begin position="89"/>
        <end position="107"/>
    </location>
</feature>
<feature type="transmembrane region" description="Helical" evidence="1">
    <location>
        <begin position="237"/>
        <end position="254"/>
    </location>
</feature>
<name>A0A2T0Q776_9ACTN</name>
<dbReference type="OrthoDB" id="8478704at2"/>
<comment type="caution">
    <text evidence="2">The sequence shown here is derived from an EMBL/GenBank/DDBJ whole genome shotgun (WGS) entry which is preliminary data.</text>
</comment>
<feature type="transmembrane region" description="Helical" evidence="1">
    <location>
        <begin position="260"/>
        <end position="278"/>
    </location>
</feature>
<feature type="transmembrane region" description="Helical" evidence="1">
    <location>
        <begin position="58"/>
        <end position="77"/>
    </location>
</feature>
<sequence length="350" mass="36150">MVDRAGGTGGGADAVRTREAGAEAPRRARWALALMLLVLAPIGAEYAVGYDSSTGNPVALATGLLILAPLYGAPALLIHELARRFGLRWPGILALAAAFGLLQAGVIDQSLFSMADPRIGSWNEQLLPTLIEPLGFAGYNALNFVVGHTVWSFGIPIALVEAAGPRLGRRPWLRLPGLVLAVLLYLAAAALILSEVVPGTGASAAQLAGSLAAVAVLAGYAFTLGRRAPRPRPDGRVPAPLVLSLLGLVAGFAFNLAPETWAGVAFGAAVLAATAWAVSRLARSPRWSGAHTAALAAGALAARALIGYLADPIGEVPQAAQYAHNTVMVLGAVLLGTWLVRRNRRRDTAA</sequence>
<evidence type="ECO:0000313" key="2">
    <source>
        <dbReference type="EMBL" id="PRX99685.1"/>
    </source>
</evidence>
<accession>A0A2T0Q776</accession>
<dbReference type="AlphaFoldDB" id="A0A2T0Q776"/>
<feature type="transmembrane region" description="Helical" evidence="1">
    <location>
        <begin position="28"/>
        <end position="46"/>
    </location>
</feature>
<feature type="transmembrane region" description="Helical" evidence="1">
    <location>
        <begin position="136"/>
        <end position="160"/>
    </location>
</feature>
<keyword evidence="3" id="KW-1185">Reference proteome</keyword>
<feature type="transmembrane region" description="Helical" evidence="1">
    <location>
        <begin position="290"/>
        <end position="310"/>
    </location>
</feature>
<evidence type="ECO:0000256" key="1">
    <source>
        <dbReference type="SAM" id="Phobius"/>
    </source>
</evidence>
<dbReference type="Proteomes" id="UP000237846">
    <property type="component" value="Unassembled WGS sequence"/>
</dbReference>
<organism evidence="2 3">
    <name type="scientific">Allonocardiopsis opalescens</name>
    <dbReference type="NCBI Taxonomy" id="1144618"/>
    <lineage>
        <taxon>Bacteria</taxon>
        <taxon>Bacillati</taxon>
        <taxon>Actinomycetota</taxon>
        <taxon>Actinomycetes</taxon>
        <taxon>Streptosporangiales</taxon>
        <taxon>Allonocardiopsis</taxon>
    </lineage>
</organism>
<proteinExistence type="predicted"/>
<evidence type="ECO:0000313" key="3">
    <source>
        <dbReference type="Proteomes" id="UP000237846"/>
    </source>
</evidence>
<feature type="transmembrane region" description="Helical" evidence="1">
    <location>
        <begin position="205"/>
        <end position="225"/>
    </location>
</feature>
<keyword evidence="1" id="KW-1133">Transmembrane helix</keyword>
<feature type="transmembrane region" description="Helical" evidence="1">
    <location>
        <begin position="172"/>
        <end position="193"/>
    </location>
</feature>
<dbReference type="EMBL" id="PVZC01000003">
    <property type="protein sequence ID" value="PRX99685.1"/>
    <property type="molecule type" value="Genomic_DNA"/>
</dbReference>
<gene>
    <name evidence="2" type="ORF">CLV72_103290</name>
</gene>
<protein>
    <submittedName>
        <fullName evidence="2">Uncharacterized protein</fullName>
    </submittedName>
</protein>